<sequence length="64" mass="7103">MQKPDERYNDHVSLGAKPSFAFDEPGDSKDERLFFGIEAILASVECLNDAETMEIYGYSGPRSG</sequence>
<protein>
    <submittedName>
        <fullName evidence="1">Uncharacterized protein</fullName>
    </submittedName>
</protein>
<evidence type="ECO:0000313" key="1">
    <source>
        <dbReference type="EMBL" id="EAW18831.1"/>
    </source>
</evidence>
<dbReference type="eggNOG" id="ENOG502RPNB">
    <property type="taxonomic scope" value="Eukaryota"/>
</dbReference>
<name>A1DHH4_NEOFI</name>
<accession>A1DHH4</accession>
<dbReference type="GeneID" id="4587286"/>
<dbReference type="EMBL" id="DS027696">
    <property type="protein sequence ID" value="EAW18831.1"/>
    <property type="molecule type" value="Genomic_DNA"/>
</dbReference>
<proteinExistence type="predicted"/>
<dbReference type="VEuPathDB" id="FungiDB:NFIA_087870"/>
<dbReference type="OrthoDB" id="10455148at2759"/>
<dbReference type="AlphaFoldDB" id="A1DHH4"/>
<dbReference type="RefSeq" id="XP_001260728.1">
    <property type="nucleotide sequence ID" value="XM_001260727.1"/>
</dbReference>
<organism evidence="1 2">
    <name type="scientific">Neosartorya fischeri (strain ATCC 1020 / DSM 3700 / CBS 544.65 / FGSC A1164 / JCM 1740 / NRRL 181 / WB 181)</name>
    <name type="common">Aspergillus fischerianus</name>
    <dbReference type="NCBI Taxonomy" id="331117"/>
    <lineage>
        <taxon>Eukaryota</taxon>
        <taxon>Fungi</taxon>
        <taxon>Dikarya</taxon>
        <taxon>Ascomycota</taxon>
        <taxon>Pezizomycotina</taxon>
        <taxon>Eurotiomycetes</taxon>
        <taxon>Eurotiomycetidae</taxon>
        <taxon>Eurotiales</taxon>
        <taxon>Aspergillaceae</taxon>
        <taxon>Aspergillus</taxon>
        <taxon>Aspergillus subgen. Fumigati</taxon>
    </lineage>
</organism>
<dbReference type="HOGENOM" id="CLU_2868185_0_0_1"/>
<dbReference type="Proteomes" id="UP000006702">
    <property type="component" value="Unassembled WGS sequence"/>
</dbReference>
<reference evidence="2" key="1">
    <citation type="journal article" date="2008" name="PLoS Genet.">
        <title>Genomic islands in the pathogenic filamentous fungus Aspergillus fumigatus.</title>
        <authorList>
            <person name="Fedorova N.D."/>
            <person name="Khaldi N."/>
            <person name="Joardar V.S."/>
            <person name="Maiti R."/>
            <person name="Amedeo P."/>
            <person name="Anderson M.J."/>
            <person name="Crabtree J."/>
            <person name="Silva J.C."/>
            <person name="Badger J.H."/>
            <person name="Albarraq A."/>
            <person name="Angiuoli S."/>
            <person name="Bussey H."/>
            <person name="Bowyer P."/>
            <person name="Cotty P.J."/>
            <person name="Dyer P.S."/>
            <person name="Egan A."/>
            <person name="Galens K."/>
            <person name="Fraser-Liggett C.M."/>
            <person name="Haas B.J."/>
            <person name="Inman J.M."/>
            <person name="Kent R."/>
            <person name="Lemieux S."/>
            <person name="Malavazi I."/>
            <person name="Orvis J."/>
            <person name="Roemer T."/>
            <person name="Ronning C.M."/>
            <person name="Sundaram J.P."/>
            <person name="Sutton G."/>
            <person name="Turner G."/>
            <person name="Venter J.C."/>
            <person name="White O.R."/>
            <person name="Whitty B.R."/>
            <person name="Youngman P."/>
            <person name="Wolfe K.H."/>
            <person name="Goldman G.H."/>
            <person name="Wortman J.R."/>
            <person name="Jiang B."/>
            <person name="Denning D.W."/>
            <person name="Nierman W.C."/>
        </authorList>
    </citation>
    <scope>NUCLEOTIDE SEQUENCE [LARGE SCALE GENOMIC DNA]</scope>
    <source>
        <strain evidence="2">ATCC 1020 / DSM 3700 / CBS 544.65 / FGSC A1164 / JCM 1740 / NRRL 181 / WB 181</strain>
    </source>
</reference>
<dbReference type="KEGG" id="nfi:NFIA_087870"/>
<gene>
    <name evidence="1" type="ORF">NFIA_087870</name>
</gene>
<evidence type="ECO:0000313" key="2">
    <source>
        <dbReference type="Proteomes" id="UP000006702"/>
    </source>
</evidence>
<keyword evidence="2" id="KW-1185">Reference proteome</keyword>